<evidence type="ECO:0000313" key="3">
    <source>
        <dbReference type="EMBL" id="QHW17077.1"/>
    </source>
</evidence>
<dbReference type="Proteomes" id="UP000613226">
    <property type="component" value="Segment"/>
</dbReference>
<proteinExistence type="predicted"/>
<reference evidence="3" key="1">
    <citation type="submission" date="2020-01" db="EMBL/GenBank/DDBJ databases">
        <title>Global genomic diversity of Molluscum contagiosum virus.</title>
        <authorList>
            <person name="Zorec T.M."/>
            <person name="Skubic L."/>
            <person name="Hosnjak L."/>
            <person name="Trcko K."/>
            <person name="Poljak M."/>
        </authorList>
    </citation>
    <scope>NUCLEOTIDE SEQUENCE</scope>
    <source>
        <strain evidence="2">MCV1_P02S01A</strain>
        <strain evidence="3">MCV1_P02S01B</strain>
        <strain evidence="4">MCV1_P02S02A</strain>
    </source>
</reference>
<dbReference type="EMBL" id="MN931743">
    <property type="protein sequence ID" value="QHW17077.1"/>
    <property type="molecule type" value="Genomic_DNA"/>
</dbReference>
<protein>
    <submittedName>
        <fullName evidence="3">MC152.1R</fullName>
    </submittedName>
</protein>
<evidence type="ECO:0000256" key="1">
    <source>
        <dbReference type="SAM" id="MobiDB-lite"/>
    </source>
</evidence>
<organism evidence="3 5">
    <name type="scientific">Molluscum contagiosum virus</name>
    <dbReference type="NCBI Taxonomy" id="10279"/>
    <lineage>
        <taxon>Viruses</taxon>
        <taxon>Varidnaviria</taxon>
        <taxon>Bamfordvirae</taxon>
        <taxon>Nucleocytoviricota</taxon>
        <taxon>Pokkesviricetes</taxon>
        <taxon>Chitovirales</taxon>
        <taxon>Poxviridae</taxon>
        <taxon>Chordopoxvirinae</taxon>
        <taxon>Molluscipoxvirus</taxon>
        <taxon>Molluscipoxvirus molluscum</taxon>
    </lineage>
</organism>
<dbReference type="EMBL" id="MN931742">
    <property type="protein sequence ID" value="QHW16895.1"/>
    <property type="molecule type" value="Genomic_DNA"/>
</dbReference>
<accession>A0A858A160</accession>
<gene>
    <name evidence="3" type="primary">MC152.1R</name>
</gene>
<dbReference type="Proteomes" id="UP000602142">
    <property type="component" value="Segment"/>
</dbReference>
<sequence>MAITIESTLAERVLRSEPMDSLLRMLSEVVILRSPVFQMFCMLYIEIESCPGYDVSTISCERVDTACRACAYRKHGTARNAGGRALQCLCVFFLLVLDYGKNVHPRVPSAKASMAQRIQRAGTGTRQSPPSEHPGARHAFRCRKTGSGAPAWQRWSSLCNACSREHFVARDSHAVQK</sequence>
<feature type="region of interest" description="Disordered" evidence="1">
    <location>
        <begin position="116"/>
        <end position="138"/>
    </location>
</feature>
<dbReference type="Proteomes" id="UP000610093">
    <property type="component" value="Segment"/>
</dbReference>
<evidence type="ECO:0000313" key="2">
    <source>
        <dbReference type="EMBL" id="QHW16895.1"/>
    </source>
</evidence>
<dbReference type="EMBL" id="MN931744">
    <property type="protein sequence ID" value="QHW17259.1"/>
    <property type="molecule type" value="Genomic_DNA"/>
</dbReference>
<evidence type="ECO:0000313" key="5">
    <source>
        <dbReference type="Proteomes" id="UP000610093"/>
    </source>
</evidence>
<evidence type="ECO:0000313" key="4">
    <source>
        <dbReference type="EMBL" id="QHW17259.1"/>
    </source>
</evidence>
<name>A0A858A160_9POXV</name>